<evidence type="ECO:0000256" key="2">
    <source>
        <dbReference type="ARBA" id="ARBA00022723"/>
    </source>
</evidence>
<dbReference type="PANTHER" id="PTHR43687">
    <property type="entry name" value="ADENYLYLSULFATE REDUCTASE, BETA SUBUNIT"/>
    <property type="match status" value="1"/>
</dbReference>
<feature type="domain" description="4Fe-4S ferredoxin-type" evidence="5">
    <location>
        <begin position="306"/>
        <end position="335"/>
    </location>
</feature>
<keyword evidence="1" id="KW-0004">4Fe-4S</keyword>
<gene>
    <name evidence="6" type="ORF">GCM10009416_44590</name>
</gene>
<dbReference type="InterPro" id="IPR050572">
    <property type="entry name" value="Fe-S_Ferredoxin"/>
</dbReference>
<sequence length="691" mass="72078">MDQRDGRICIVCSCEDTMPLDAEALRRGCDARGAELRLGEQLCRAQLDRFLAAAGEGRPVTMACTQEAPLFAQEAEAAGASAPLTFVNVREHAGWSSEAAGAGPKMAALLAAAAVPVPPTPLVPFKSEGTTLVLGRDEVALAAAERLRDRLDLTVLLTGERTVEPPRSAEYPVLRGRARAATGWLGAFEVVVDGYAAPSPSSRGAFRWGSARDGARSRCDVILDLSGGPPLFPLAELRQGYLRADPADPAAVERAVFDAAGLVGEFDKPRFVNFDAGLCAHSRNRRTGCTRCLDLCPTGAITPGKDSVLISAEICAGCGACSAVCPTGAVTYALPPPASTAAKLRALLLGFAEAGGRDPLVLLHDDAHGEALLHALARHGDGLPARVLPLRVNEVSQLDLGALAGALAWGAAGVRLLMPARRPHGAEGVFRNLDYLETALSGLGLATAPLPRAAAIETDDPFSLAEALAPALALRADRAPAAFLAMGEPREIARAAFRALHAAAGPTAPPAVPMPKLAPFGLARVETAGCTLCLACTNVCPTGALSANPDTPELRFLEDACVQCGLCASTCPERVIALEPRLNFAPEASSPQVVKAEAPFPCARCGKAFGTRSSIERVKAKLAGSGHWMFQDPARLAALELCEDCRVVEATEGGLDPYAGPPRPVTKTTEDWLREAERAKAEAAGAPKNAR</sequence>
<dbReference type="SUPFAM" id="SSF54862">
    <property type="entry name" value="4Fe-4S ferredoxins"/>
    <property type="match status" value="1"/>
</dbReference>
<organism evidence="6 7">
    <name type="scientific">Craurococcus roseus</name>
    <dbReference type="NCBI Taxonomy" id="77585"/>
    <lineage>
        <taxon>Bacteria</taxon>
        <taxon>Pseudomonadati</taxon>
        <taxon>Pseudomonadota</taxon>
        <taxon>Alphaproteobacteria</taxon>
        <taxon>Acetobacterales</taxon>
        <taxon>Acetobacteraceae</taxon>
        <taxon>Craurococcus</taxon>
    </lineage>
</organism>
<accession>A0ABN1G0Q4</accession>
<feature type="domain" description="4Fe-4S ferredoxin-type" evidence="5">
    <location>
        <begin position="521"/>
        <end position="550"/>
    </location>
</feature>
<dbReference type="InterPro" id="IPR017896">
    <property type="entry name" value="4Fe4S_Fe-S-bd"/>
</dbReference>
<evidence type="ECO:0000259" key="5">
    <source>
        <dbReference type="PROSITE" id="PS51379"/>
    </source>
</evidence>
<keyword evidence="2" id="KW-0479">Metal-binding</keyword>
<dbReference type="InterPro" id="IPR017900">
    <property type="entry name" value="4Fe4S_Fe_S_CS"/>
</dbReference>
<dbReference type="PROSITE" id="PS00198">
    <property type="entry name" value="4FE4S_FER_1"/>
    <property type="match status" value="3"/>
</dbReference>
<dbReference type="Pfam" id="PF12838">
    <property type="entry name" value="Fer4_7"/>
    <property type="match status" value="2"/>
</dbReference>
<feature type="domain" description="4Fe-4S ferredoxin-type" evidence="5">
    <location>
        <begin position="552"/>
        <end position="581"/>
    </location>
</feature>
<evidence type="ECO:0000256" key="3">
    <source>
        <dbReference type="ARBA" id="ARBA00023004"/>
    </source>
</evidence>
<comment type="caution">
    <text evidence="6">The sequence shown here is derived from an EMBL/GenBank/DDBJ whole genome shotgun (WGS) entry which is preliminary data.</text>
</comment>
<dbReference type="EMBL" id="BAAAFZ010000079">
    <property type="protein sequence ID" value="GAA0601824.1"/>
    <property type="molecule type" value="Genomic_DNA"/>
</dbReference>
<keyword evidence="3" id="KW-0408">Iron</keyword>
<dbReference type="Gene3D" id="3.30.70.20">
    <property type="match status" value="2"/>
</dbReference>
<reference evidence="6 7" key="1">
    <citation type="journal article" date="2019" name="Int. J. Syst. Evol. Microbiol.">
        <title>The Global Catalogue of Microorganisms (GCM) 10K type strain sequencing project: providing services to taxonomists for standard genome sequencing and annotation.</title>
        <authorList>
            <consortium name="The Broad Institute Genomics Platform"/>
            <consortium name="The Broad Institute Genome Sequencing Center for Infectious Disease"/>
            <person name="Wu L."/>
            <person name="Ma J."/>
        </authorList>
    </citation>
    <scope>NUCLEOTIDE SEQUENCE [LARGE SCALE GENOMIC DNA]</scope>
    <source>
        <strain evidence="6 7">JCM 9933</strain>
    </source>
</reference>
<dbReference type="PANTHER" id="PTHR43687:SF4">
    <property type="entry name" value="BLR5484 PROTEIN"/>
    <property type="match status" value="1"/>
</dbReference>
<dbReference type="RefSeq" id="WP_343897629.1">
    <property type="nucleotide sequence ID" value="NZ_BAAAFZ010000079.1"/>
</dbReference>
<evidence type="ECO:0000256" key="4">
    <source>
        <dbReference type="ARBA" id="ARBA00023014"/>
    </source>
</evidence>
<dbReference type="Proteomes" id="UP001501588">
    <property type="component" value="Unassembled WGS sequence"/>
</dbReference>
<name>A0ABN1G0Q4_9PROT</name>
<evidence type="ECO:0000313" key="6">
    <source>
        <dbReference type="EMBL" id="GAA0601824.1"/>
    </source>
</evidence>
<keyword evidence="4" id="KW-0411">Iron-sulfur</keyword>
<evidence type="ECO:0000256" key="1">
    <source>
        <dbReference type="ARBA" id="ARBA00022485"/>
    </source>
</evidence>
<proteinExistence type="predicted"/>
<evidence type="ECO:0000313" key="7">
    <source>
        <dbReference type="Proteomes" id="UP001501588"/>
    </source>
</evidence>
<keyword evidence="7" id="KW-1185">Reference proteome</keyword>
<protein>
    <submittedName>
        <fullName evidence="6">4Fe-4S binding protein</fullName>
    </submittedName>
</protein>
<dbReference type="PROSITE" id="PS51379">
    <property type="entry name" value="4FE4S_FER_2"/>
    <property type="match status" value="3"/>
</dbReference>